<protein>
    <submittedName>
        <fullName evidence="3">Uncharacterized protein</fullName>
    </submittedName>
</protein>
<accession>A0A8T0IU52</accession>
<proteinExistence type="predicted"/>
<sequence length="153" mass="16226">MASLVSSVCRASGGVFLSPCDSRAKCSVSQPRAELVPSVSSSGVRRQQLGLGQECCFATAPAFGRRGPRLSSVRRRAGGDDDEPKKPDAGSNESKFDDTVNDIERALGKSFGGTLWFAILLTLLAVFGGGYVYLVYNYADFSDIPILNGPKGL</sequence>
<keyword evidence="2" id="KW-1133">Transmembrane helix</keyword>
<name>A0A8T0IU52_CERPU</name>
<feature type="transmembrane region" description="Helical" evidence="2">
    <location>
        <begin position="115"/>
        <end position="136"/>
    </location>
</feature>
<dbReference type="Proteomes" id="UP000822688">
    <property type="component" value="Chromosome 2"/>
</dbReference>
<dbReference type="AlphaFoldDB" id="A0A8T0IU52"/>
<evidence type="ECO:0000256" key="2">
    <source>
        <dbReference type="SAM" id="Phobius"/>
    </source>
</evidence>
<keyword evidence="2" id="KW-0472">Membrane</keyword>
<dbReference type="EMBL" id="CM026422">
    <property type="protein sequence ID" value="KAG0587254.1"/>
    <property type="molecule type" value="Genomic_DNA"/>
</dbReference>
<comment type="caution">
    <text evidence="3">The sequence shown here is derived from an EMBL/GenBank/DDBJ whole genome shotgun (WGS) entry which is preliminary data.</text>
</comment>
<organism evidence="3 4">
    <name type="scientific">Ceratodon purpureus</name>
    <name type="common">Fire moss</name>
    <name type="synonym">Dicranum purpureum</name>
    <dbReference type="NCBI Taxonomy" id="3225"/>
    <lineage>
        <taxon>Eukaryota</taxon>
        <taxon>Viridiplantae</taxon>
        <taxon>Streptophyta</taxon>
        <taxon>Embryophyta</taxon>
        <taxon>Bryophyta</taxon>
        <taxon>Bryophytina</taxon>
        <taxon>Bryopsida</taxon>
        <taxon>Dicranidae</taxon>
        <taxon>Pseudoditrichales</taxon>
        <taxon>Ditrichaceae</taxon>
        <taxon>Ceratodon</taxon>
    </lineage>
</organism>
<feature type="compositionally biased region" description="Basic and acidic residues" evidence="1">
    <location>
        <begin position="77"/>
        <end position="96"/>
    </location>
</feature>
<evidence type="ECO:0000256" key="1">
    <source>
        <dbReference type="SAM" id="MobiDB-lite"/>
    </source>
</evidence>
<keyword evidence="4" id="KW-1185">Reference proteome</keyword>
<evidence type="ECO:0000313" key="3">
    <source>
        <dbReference type="EMBL" id="KAG0587254.1"/>
    </source>
</evidence>
<reference evidence="3" key="1">
    <citation type="submission" date="2020-06" db="EMBL/GenBank/DDBJ databases">
        <title>WGS assembly of Ceratodon purpureus strain R40.</title>
        <authorList>
            <person name="Carey S.B."/>
            <person name="Jenkins J."/>
            <person name="Shu S."/>
            <person name="Lovell J.T."/>
            <person name="Sreedasyam A."/>
            <person name="Maumus F."/>
            <person name="Tiley G.P."/>
            <person name="Fernandez-Pozo N."/>
            <person name="Barry K."/>
            <person name="Chen C."/>
            <person name="Wang M."/>
            <person name="Lipzen A."/>
            <person name="Daum C."/>
            <person name="Saski C.A."/>
            <person name="Payton A.C."/>
            <person name="Mcbreen J.C."/>
            <person name="Conrad R.E."/>
            <person name="Kollar L.M."/>
            <person name="Olsson S."/>
            <person name="Huttunen S."/>
            <person name="Landis J.B."/>
            <person name="Wickett N.J."/>
            <person name="Johnson M.G."/>
            <person name="Rensing S.A."/>
            <person name="Grimwood J."/>
            <person name="Schmutz J."/>
            <person name="Mcdaniel S.F."/>
        </authorList>
    </citation>
    <scope>NUCLEOTIDE SEQUENCE</scope>
    <source>
        <strain evidence="3">R40</strain>
    </source>
</reference>
<keyword evidence="2" id="KW-0812">Transmembrane</keyword>
<evidence type="ECO:0000313" key="4">
    <source>
        <dbReference type="Proteomes" id="UP000822688"/>
    </source>
</evidence>
<feature type="compositionally biased region" description="Basic residues" evidence="1">
    <location>
        <begin position="66"/>
        <end position="76"/>
    </location>
</feature>
<gene>
    <name evidence="3" type="ORF">KC19_2G151900</name>
</gene>
<feature type="region of interest" description="Disordered" evidence="1">
    <location>
        <begin position="63"/>
        <end position="96"/>
    </location>
</feature>